<dbReference type="Proteomes" id="UP000185829">
    <property type="component" value="Unassembled WGS sequence"/>
</dbReference>
<evidence type="ECO:0000313" key="2">
    <source>
        <dbReference type="Proteomes" id="UP000185829"/>
    </source>
</evidence>
<accession>A0A9X8REF8</accession>
<name>A0A9X8REF8_9BACI</name>
<sequence length="56" mass="6587">MKKEEAADYLPPLLYKKGGHFLYEMRMFVKRVNPVCGYLQLTVIFQFTNAILEIAF</sequence>
<reference evidence="1 2" key="1">
    <citation type="submission" date="2017-01" db="EMBL/GenBank/DDBJ databases">
        <authorList>
            <person name="Varghese N."/>
            <person name="Submissions S."/>
        </authorList>
    </citation>
    <scope>NUCLEOTIDE SEQUENCE [LARGE SCALE GENOMIC DNA]</scope>
    <source>
        <strain evidence="1 2">RUG2-6</strain>
    </source>
</reference>
<evidence type="ECO:0000313" key="1">
    <source>
        <dbReference type="EMBL" id="SIS09147.1"/>
    </source>
</evidence>
<protein>
    <submittedName>
        <fullName evidence="1">Uncharacterized protein</fullName>
    </submittedName>
</protein>
<comment type="caution">
    <text evidence="1">The sequence shown here is derived from an EMBL/GenBank/DDBJ whole genome shotgun (WGS) entry which is preliminary data.</text>
</comment>
<organism evidence="1 2">
    <name type="scientific">Peribacillus simplex</name>
    <dbReference type="NCBI Taxonomy" id="1478"/>
    <lineage>
        <taxon>Bacteria</taxon>
        <taxon>Bacillati</taxon>
        <taxon>Bacillota</taxon>
        <taxon>Bacilli</taxon>
        <taxon>Bacillales</taxon>
        <taxon>Bacillaceae</taxon>
        <taxon>Peribacillus</taxon>
    </lineage>
</organism>
<dbReference type="EMBL" id="FTMX01000013">
    <property type="protein sequence ID" value="SIS09147.1"/>
    <property type="molecule type" value="Genomic_DNA"/>
</dbReference>
<dbReference type="AlphaFoldDB" id="A0A9X8REF8"/>
<gene>
    <name evidence="1" type="ORF">SAMN05878482_1133</name>
</gene>
<proteinExistence type="predicted"/>